<evidence type="ECO:0000256" key="6">
    <source>
        <dbReference type="SAM" id="MobiDB-lite"/>
    </source>
</evidence>
<comment type="subcellular location">
    <subcellularLocation>
        <location evidence="1">Membrane</location>
        <topology evidence="1">Multi-pass membrane protein</topology>
    </subcellularLocation>
</comment>
<evidence type="ECO:0000259" key="8">
    <source>
        <dbReference type="Pfam" id="PF20684"/>
    </source>
</evidence>
<keyword evidence="4 7" id="KW-0472">Membrane</keyword>
<comment type="similarity">
    <text evidence="5">Belongs to the SAT4 family.</text>
</comment>
<dbReference type="GO" id="GO:0016020">
    <property type="term" value="C:membrane"/>
    <property type="evidence" value="ECO:0007669"/>
    <property type="project" value="UniProtKB-SubCell"/>
</dbReference>
<dbReference type="PANTHER" id="PTHR33048">
    <property type="entry name" value="PTH11-LIKE INTEGRAL MEMBRANE PROTEIN (AFU_ORTHOLOGUE AFUA_5G11245)"/>
    <property type="match status" value="1"/>
</dbReference>
<reference evidence="9 10" key="1">
    <citation type="submission" date="2019-10" db="EMBL/GenBank/DDBJ databases">
        <authorList>
            <person name="Palmer J.M."/>
        </authorList>
    </citation>
    <scope>NUCLEOTIDE SEQUENCE [LARGE SCALE GENOMIC DNA]</scope>
    <source>
        <strain evidence="9 10">TWF730</strain>
    </source>
</reference>
<dbReference type="Proteomes" id="UP001373714">
    <property type="component" value="Unassembled WGS sequence"/>
</dbReference>
<protein>
    <recommendedName>
        <fullName evidence="8">Rhodopsin domain-containing protein</fullName>
    </recommendedName>
</protein>
<feature type="transmembrane region" description="Helical" evidence="7">
    <location>
        <begin position="147"/>
        <end position="169"/>
    </location>
</feature>
<evidence type="ECO:0000256" key="1">
    <source>
        <dbReference type="ARBA" id="ARBA00004141"/>
    </source>
</evidence>
<evidence type="ECO:0000256" key="5">
    <source>
        <dbReference type="ARBA" id="ARBA00038359"/>
    </source>
</evidence>
<dbReference type="EMBL" id="JAVHNS010000012">
    <property type="protein sequence ID" value="KAK6338576.1"/>
    <property type="molecule type" value="Genomic_DNA"/>
</dbReference>
<keyword evidence="3 7" id="KW-1133">Transmembrane helix</keyword>
<name>A0AAV9UDJ3_9PEZI</name>
<dbReference type="InterPro" id="IPR049326">
    <property type="entry name" value="Rhodopsin_dom_fungi"/>
</dbReference>
<feature type="region of interest" description="Disordered" evidence="6">
    <location>
        <begin position="267"/>
        <end position="311"/>
    </location>
</feature>
<sequence>MGFLNEGLDVLTINVNKESTNVEALKVFYAKNATYHFGIYAAKAALLCFYTRLIPKTMKKTRVCLWITVAILAIGFTVGTLLNFFLCVPISKNWNPKSNCSSGWTFVTGSVTGSVVPYIFHILTNIMIYVLPFSVLRVLLLPTPQKIGVGIIFALGFLCILFAVSVIVIGHNSTSATTNWVVAIFEHGLGVCVACAPALKGLTAVCDSGRWKGGISCGRGDNRDTDSEAGTVDCGSRPQSDATIFDRDGDENLDRAPNRIESLLGQDEIEKPPLSRLVQSLPKITPTTAYNRQSRDTEDQQNSPSSPGYTMSISSIVDFYDLERQLQLDDEKRQTINCSPVLERRSSEGQPNSLLSKDCVDAGLEASEARGDLHAVQ</sequence>
<feature type="transmembrane region" description="Helical" evidence="7">
    <location>
        <begin position="118"/>
        <end position="140"/>
    </location>
</feature>
<feature type="compositionally biased region" description="Polar residues" evidence="6">
    <location>
        <begin position="300"/>
        <end position="311"/>
    </location>
</feature>
<feature type="domain" description="Rhodopsin" evidence="8">
    <location>
        <begin position="20"/>
        <end position="202"/>
    </location>
</feature>
<evidence type="ECO:0000256" key="2">
    <source>
        <dbReference type="ARBA" id="ARBA00022692"/>
    </source>
</evidence>
<comment type="caution">
    <text evidence="9">The sequence shown here is derived from an EMBL/GenBank/DDBJ whole genome shotgun (WGS) entry which is preliminary data.</text>
</comment>
<proteinExistence type="inferred from homology"/>
<feature type="transmembrane region" description="Helical" evidence="7">
    <location>
        <begin position="63"/>
        <end position="86"/>
    </location>
</feature>
<feature type="region of interest" description="Disordered" evidence="6">
    <location>
        <begin position="217"/>
        <end position="251"/>
    </location>
</feature>
<evidence type="ECO:0000313" key="10">
    <source>
        <dbReference type="Proteomes" id="UP001373714"/>
    </source>
</evidence>
<evidence type="ECO:0000313" key="9">
    <source>
        <dbReference type="EMBL" id="KAK6338576.1"/>
    </source>
</evidence>
<keyword evidence="10" id="KW-1185">Reference proteome</keyword>
<organism evidence="9 10">
    <name type="scientific">Orbilia blumenaviensis</name>
    <dbReference type="NCBI Taxonomy" id="1796055"/>
    <lineage>
        <taxon>Eukaryota</taxon>
        <taxon>Fungi</taxon>
        <taxon>Dikarya</taxon>
        <taxon>Ascomycota</taxon>
        <taxon>Pezizomycotina</taxon>
        <taxon>Orbiliomycetes</taxon>
        <taxon>Orbiliales</taxon>
        <taxon>Orbiliaceae</taxon>
        <taxon>Orbilia</taxon>
    </lineage>
</organism>
<dbReference type="InterPro" id="IPR052337">
    <property type="entry name" value="SAT4-like"/>
</dbReference>
<evidence type="ECO:0000256" key="4">
    <source>
        <dbReference type="ARBA" id="ARBA00023136"/>
    </source>
</evidence>
<evidence type="ECO:0000256" key="3">
    <source>
        <dbReference type="ARBA" id="ARBA00022989"/>
    </source>
</evidence>
<dbReference type="Pfam" id="PF20684">
    <property type="entry name" value="Fung_rhodopsin"/>
    <property type="match status" value="1"/>
</dbReference>
<gene>
    <name evidence="9" type="ORF">TWF730_002639</name>
</gene>
<dbReference type="PANTHER" id="PTHR33048:SF47">
    <property type="entry name" value="INTEGRAL MEMBRANE PROTEIN-RELATED"/>
    <property type="match status" value="1"/>
</dbReference>
<feature type="transmembrane region" description="Helical" evidence="7">
    <location>
        <begin position="33"/>
        <end position="51"/>
    </location>
</feature>
<accession>A0AAV9UDJ3</accession>
<evidence type="ECO:0000256" key="7">
    <source>
        <dbReference type="SAM" id="Phobius"/>
    </source>
</evidence>
<dbReference type="AlphaFoldDB" id="A0AAV9UDJ3"/>
<keyword evidence="2 7" id="KW-0812">Transmembrane</keyword>